<keyword evidence="1" id="KW-0812">Transmembrane</keyword>
<dbReference type="VEuPathDB" id="MicrosporidiaDB:NBO_582g0004"/>
<reference evidence="2 4" key="1">
    <citation type="journal article" date="2013" name="BMC Genomics">
        <title>Comparative genomics of parasitic silkworm microsporidia reveal an association between genome expansion and host adaptation.</title>
        <authorList>
            <person name="Pan G."/>
            <person name="Xu J."/>
            <person name="Li T."/>
            <person name="Xia Q."/>
            <person name="Liu S.L."/>
            <person name="Zhang G."/>
            <person name="Li S."/>
            <person name="Li C."/>
            <person name="Liu H."/>
            <person name="Yang L."/>
            <person name="Liu T."/>
            <person name="Zhang X."/>
            <person name="Wu Z."/>
            <person name="Fan W."/>
            <person name="Dang X."/>
            <person name="Xiang H."/>
            <person name="Tao M."/>
            <person name="Li Y."/>
            <person name="Hu J."/>
            <person name="Li Z."/>
            <person name="Lin L."/>
            <person name="Luo J."/>
            <person name="Geng L."/>
            <person name="Wang L."/>
            <person name="Long M."/>
            <person name="Wan Y."/>
            <person name="He N."/>
            <person name="Zhang Z."/>
            <person name="Lu C."/>
            <person name="Keeling P.J."/>
            <person name="Wang J."/>
            <person name="Xiang Z."/>
            <person name="Zhou Z."/>
        </authorList>
    </citation>
    <scope>NUCLEOTIDE SEQUENCE [LARGE SCALE GENOMIC DNA]</scope>
    <source>
        <strain evidence="2">CQ1</strain>
        <strain evidence="4">CQ1 / CVCC 102059</strain>
    </source>
</reference>
<dbReference type="OMA" id="TFITFIC"/>
<keyword evidence="1" id="KW-1133">Transmembrane helix</keyword>
<feature type="transmembrane region" description="Helical" evidence="1">
    <location>
        <begin position="86"/>
        <end position="107"/>
    </location>
</feature>
<accession>R0MD86</accession>
<dbReference type="AlphaFoldDB" id="R0MD86"/>
<gene>
    <name evidence="3" type="ORF">NBO_29g0022</name>
    <name evidence="2" type="ORF">NBO_582g0004</name>
</gene>
<evidence type="ECO:0000256" key="1">
    <source>
        <dbReference type="SAM" id="Phobius"/>
    </source>
</evidence>
<feature type="transmembrane region" description="Helical" evidence="1">
    <location>
        <begin position="48"/>
        <end position="66"/>
    </location>
</feature>
<dbReference type="EMBL" id="KB909489">
    <property type="protein sequence ID" value="EOB12035.1"/>
    <property type="molecule type" value="Genomic_DNA"/>
</dbReference>
<feature type="transmembrane region" description="Helical" evidence="1">
    <location>
        <begin position="12"/>
        <end position="36"/>
    </location>
</feature>
<keyword evidence="1" id="KW-0472">Membrane</keyword>
<dbReference type="OrthoDB" id="2188976at2759"/>
<name>R0MD86_NOSB1</name>
<dbReference type="EMBL" id="KB908937">
    <property type="protein sequence ID" value="EOB14339.1"/>
    <property type="molecule type" value="Genomic_DNA"/>
</dbReference>
<evidence type="ECO:0000313" key="4">
    <source>
        <dbReference type="Proteomes" id="UP000016927"/>
    </source>
</evidence>
<feature type="transmembrane region" description="Helical" evidence="1">
    <location>
        <begin position="119"/>
        <end position="139"/>
    </location>
</feature>
<proteinExistence type="predicted"/>
<dbReference type="VEuPathDB" id="MicrosporidiaDB:NBO_29g0022"/>
<organism evidence="2 4">
    <name type="scientific">Nosema bombycis (strain CQ1 / CVCC 102059)</name>
    <name type="common">Microsporidian parasite</name>
    <name type="synonym">Pebrine of silkworm</name>
    <dbReference type="NCBI Taxonomy" id="578461"/>
    <lineage>
        <taxon>Eukaryota</taxon>
        <taxon>Fungi</taxon>
        <taxon>Fungi incertae sedis</taxon>
        <taxon>Microsporidia</taxon>
        <taxon>Nosematidae</taxon>
        <taxon>Nosema</taxon>
    </lineage>
</organism>
<keyword evidence="4" id="KW-1185">Reference proteome</keyword>
<dbReference type="HOGENOM" id="CLU_1461758_0_0_1"/>
<sequence>MEFGQLLKGQLTIILSFFSVLNFIDCSYTTIFYNGIKNCDFLKVGDEKGIFLFLYLINLLVMVLILELLKVSNQSKYRTEQREDIYYIQSCTYNNSILLFVNFISLYIFKALSKKTLDLLLLSLISSSLFNLTFLLGLISVSGYFYVNFVLANVLCFLYTFLTDFDSLVMVFKHAFTGYKFYKQSPFN</sequence>
<evidence type="ECO:0000313" key="3">
    <source>
        <dbReference type="EMBL" id="EOB14339.1"/>
    </source>
</evidence>
<feature type="transmembrane region" description="Helical" evidence="1">
    <location>
        <begin position="145"/>
        <end position="162"/>
    </location>
</feature>
<protein>
    <submittedName>
        <fullName evidence="2">Uncharacterized protein</fullName>
    </submittedName>
</protein>
<dbReference type="Proteomes" id="UP000016927">
    <property type="component" value="Unassembled WGS sequence"/>
</dbReference>
<evidence type="ECO:0000313" key="2">
    <source>
        <dbReference type="EMBL" id="EOB12035.1"/>
    </source>
</evidence>